<proteinExistence type="predicted"/>
<reference evidence="1 2" key="1">
    <citation type="submission" date="2020-04" db="EMBL/GenBank/DDBJ databases">
        <authorList>
            <person name="De Canck E."/>
        </authorList>
    </citation>
    <scope>NUCLEOTIDE SEQUENCE [LARGE SCALE GENOMIC DNA]</scope>
    <source>
        <strain evidence="1 2">LMG 29542</strain>
    </source>
</reference>
<evidence type="ECO:0000313" key="1">
    <source>
        <dbReference type="EMBL" id="CAB3775151.1"/>
    </source>
</evidence>
<protein>
    <submittedName>
        <fullName evidence="1">Uncharacterized protein</fullName>
    </submittedName>
</protein>
<evidence type="ECO:0000313" key="2">
    <source>
        <dbReference type="Proteomes" id="UP000494363"/>
    </source>
</evidence>
<keyword evidence="2" id="KW-1185">Reference proteome</keyword>
<gene>
    <name evidence="1" type="ORF">LMG29542_08533</name>
</gene>
<dbReference type="AlphaFoldDB" id="A0A6J5FBI1"/>
<dbReference type="EMBL" id="CADIKH010000283">
    <property type="protein sequence ID" value="CAB3775151.1"/>
    <property type="molecule type" value="Genomic_DNA"/>
</dbReference>
<dbReference type="Proteomes" id="UP000494363">
    <property type="component" value="Unassembled WGS sequence"/>
</dbReference>
<sequence>MPERAWCAWTRTLLTICRAVVNCLRRPSKGAQPVPAARVGQQIRAANFIDIEVQSGIQIGAPAPHVHQMDDSPDHNRVLYRAFDHVDGYRDAFGEAVRTISVRTFNTAARKAAQQNIEKGIDFSAQNDHATAAECSATGLPAVQRDRSRSWGSDLLRSEILLSQTPRPPEVSCYGLANPGAYPCWALVPLAAFALPQIAWRTLKPAVDVILEDEKGVEHHVQLDPDVTEGTNVTSGSRLKVRCEATPAPFDPNRYICGIQLPDDRAFGATLSVDGKTVDSPHFR</sequence>
<accession>A0A6J5FBI1</accession>
<organism evidence="1 2">
    <name type="scientific">Paraburkholderia humisilvae</name>
    <dbReference type="NCBI Taxonomy" id="627669"/>
    <lineage>
        <taxon>Bacteria</taxon>
        <taxon>Pseudomonadati</taxon>
        <taxon>Pseudomonadota</taxon>
        <taxon>Betaproteobacteria</taxon>
        <taxon>Burkholderiales</taxon>
        <taxon>Burkholderiaceae</taxon>
        <taxon>Paraburkholderia</taxon>
    </lineage>
</organism>
<name>A0A6J5FBI1_9BURK</name>